<evidence type="ECO:0000256" key="4">
    <source>
        <dbReference type="ARBA" id="ARBA00022552"/>
    </source>
</evidence>
<dbReference type="InterPro" id="IPR007276">
    <property type="entry name" value="Nop14"/>
</dbReference>
<comment type="function">
    <text evidence="6">Involved in nucleolar processing of pre-18S ribosomal RNA. Has a role in the nuclear export of 40S pre-ribosomal subunit to the cytoplasm.</text>
</comment>
<comment type="caution">
    <text evidence="8">The sequence shown here is derived from an EMBL/GenBank/DDBJ whole genome shotgun (WGS) entry which is preliminary data.</text>
</comment>
<feature type="compositionally biased region" description="Acidic residues" evidence="7">
    <location>
        <begin position="245"/>
        <end position="270"/>
    </location>
</feature>
<proteinExistence type="inferred from homology"/>
<keyword evidence="3" id="KW-0690">Ribosome biogenesis</keyword>
<dbReference type="GO" id="GO:0030692">
    <property type="term" value="C:Noc4p-Nop14p complex"/>
    <property type="evidence" value="ECO:0007669"/>
    <property type="project" value="TreeGrafter"/>
</dbReference>
<feature type="region of interest" description="Disordered" evidence="7">
    <location>
        <begin position="179"/>
        <end position="199"/>
    </location>
</feature>
<evidence type="ECO:0000256" key="2">
    <source>
        <dbReference type="ARBA" id="ARBA00007466"/>
    </source>
</evidence>
<evidence type="ECO:0000313" key="9">
    <source>
        <dbReference type="Proteomes" id="UP001445076"/>
    </source>
</evidence>
<comment type="similarity">
    <text evidence="2">Belongs to the NOP14 family.</text>
</comment>
<keyword evidence="5" id="KW-0539">Nucleus</keyword>
<dbReference type="GO" id="GO:0030490">
    <property type="term" value="P:maturation of SSU-rRNA"/>
    <property type="evidence" value="ECO:0007669"/>
    <property type="project" value="TreeGrafter"/>
</dbReference>
<dbReference type="GO" id="GO:0032040">
    <property type="term" value="C:small-subunit processome"/>
    <property type="evidence" value="ECO:0007669"/>
    <property type="project" value="InterPro"/>
</dbReference>
<evidence type="ECO:0008006" key="10">
    <source>
        <dbReference type="Google" id="ProtNLM"/>
    </source>
</evidence>
<accession>A0AAW0X9G8</accession>
<feature type="compositionally biased region" description="Acidic residues" evidence="7">
    <location>
        <begin position="278"/>
        <end position="288"/>
    </location>
</feature>
<evidence type="ECO:0000313" key="8">
    <source>
        <dbReference type="EMBL" id="KAK8736399.1"/>
    </source>
</evidence>
<dbReference type="AlphaFoldDB" id="A0AAW0X9G8"/>
<dbReference type="PANTHER" id="PTHR23183:SF0">
    <property type="entry name" value="NUCLEOLAR PROTEIN 14"/>
    <property type="match status" value="1"/>
</dbReference>
<sequence>KSLFNLNDEEELTHGGFSLSDSNLNDKLSISDDEDDMLDAQFVKEKHFGGGGLLTKREDQEVDGKPKSRKDWIDEIIAESKKKKAESKKEKEEQYEAVTKLDSELQSFMKIMANHTLTDEDKDEAKKSCEFRDYDTLVKELFFDRSGKAKAVEKLKTPEALIKEEQKRLLALEADRVQRMKGEEAKKNSGLKSADDLDDGFIINKDDRFHVSYKDGVMITETVESEDKEEKDEEDKNQDEINNSAEEDGEEEEREEDSENDEEKEESSDNESDKYSDILEESDSEVDEELPKEKEVKKVTNQKREMMEAAKKEIPYTFEVPQDYEAFWALLDDHSPKEVGLILERMITCNHPSLGTNNKEKCDDIFAYLLQTLHVLTDPEGESPVPKVSPMIYVDTLIQYLFTITQLSPVNSAKALLQVLEEKYEECAKSKFKRYPMANTFVFLKIAGILFPSSDFVHPVMTPVITFLIHLLGQAKILTRRDVTAALFSAHILLEYLSLSKRFVTELANLLNGLLFMAIEDRQKMHLPLTPPFSPVGATASLLVLEKTITEYKESRLTLANINKDEELTDDFKINILCKTAKLLHQVCKCWSQTPSIRTVMIPTGKLLQSLSLNKYPECVKKSIEELSTTIRSLPAQGCALVREESKPTSIRMYEPAIEKIIEGVKKHHGTKAYLEKQKLLYKLKRERKGARREIQRDTAFLARQQLIETLQSDAERKRKIGQIMGGLQVQEGEFKKLKKKK</sequence>
<gene>
    <name evidence="8" type="ORF">OTU49_004980</name>
</gene>
<dbReference type="PANTHER" id="PTHR23183">
    <property type="entry name" value="NOP14"/>
    <property type="match status" value="1"/>
</dbReference>
<protein>
    <recommendedName>
        <fullName evidence="10">Nucleolar protein 14</fullName>
    </recommendedName>
</protein>
<organism evidence="8 9">
    <name type="scientific">Cherax quadricarinatus</name>
    <name type="common">Australian red claw crayfish</name>
    <dbReference type="NCBI Taxonomy" id="27406"/>
    <lineage>
        <taxon>Eukaryota</taxon>
        <taxon>Metazoa</taxon>
        <taxon>Ecdysozoa</taxon>
        <taxon>Arthropoda</taxon>
        <taxon>Crustacea</taxon>
        <taxon>Multicrustacea</taxon>
        <taxon>Malacostraca</taxon>
        <taxon>Eumalacostraca</taxon>
        <taxon>Eucarida</taxon>
        <taxon>Decapoda</taxon>
        <taxon>Pleocyemata</taxon>
        <taxon>Astacidea</taxon>
        <taxon>Parastacoidea</taxon>
        <taxon>Parastacidae</taxon>
        <taxon>Cherax</taxon>
    </lineage>
</organism>
<evidence type="ECO:0000256" key="3">
    <source>
        <dbReference type="ARBA" id="ARBA00022517"/>
    </source>
</evidence>
<feature type="region of interest" description="Disordered" evidence="7">
    <location>
        <begin position="213"/>
        <end position="297"/>
    </location>
</feature>
<evidence type="ECO:0000256" key="7">
    <source>
        <dbReference type="SAM" id="MobiDB-lite"/>
    </source>
</evidence>
<feature type="non-terminal residue" evidence="8">
    <location>
        <position position="1"/>
    </location>
</feature>
<dbReference type="Pfam" id="PF04147">
    <property type="entry name" value="Nop14"/>
    <property type="match status" value="1"/>
</dbReference>
<dbReference type="EMBL" id="JARKIK010000044">
    <property type="protein sequence ID" value="KAK8736399.1"/>
    <property type="molecule type" value="Genomic_DNA"/>
</dbReference>
<name>A0AAW0X9G8_CHEQU</name>
<evidence type="ECO:0000256" key="1">
    <source>
        <dbReference type="ARBA" id="ARBA00004604"/>
    </source>
</evidence>
<feature type="compositionally biased region" description="Acidic residues" evidence="7">
    <location>
        <begin position="223"/>
        <end position="237"/>
    </location>
</feature>
<dbReference type="Proteomes" id="UP001445076">
    <property type="component" value="Unassembled WGS sequence"/>
</dbReference>
<comment type="subcellular location">
    <subcellularLocation>
        <location evidence="1">Nucleus</location>
        <location evidence="1">Nucleolus</location>
    </subcellularLocation>
</comment>
<evidence type="ECO:0000256" key="6">
    <source>
        <dbReference type="ARBA" id="ARBA00024695"/>
    </source>
</evidence>
<keyword evidence="4" id="KW-0698">rRNA processing</keyword>
<keyword evidence="9" id="KW-1185">Reference proteome</keyword>
<reference evidence="8 9" key="1">
    <citation type="journal article" date="2024" name="BMC Genomics">
        <title>Genome assembly of redclaw crayfish (Cherax quadricarinatus) provides insights into its immune adaptation and hypoxia tolerance.</title>
        <authorList>
            <person name="Liu Z."/>
            <person name="Zheng J."/>
            <person name="Li H."/>
            <person name="Fang K."/>
            <person name="Wang S."/>
            <person name="He J."/>
            <person name="Zhou D."/>
            <person name="Weng S."/>
            <person name="Chi M."/>
            <person name="Gu Z."/>
            <person name="He J."/>
            <person name="Li F."/>
            <person name="Wang M."/>
        </authorList>
    </citation>
    <scope>NUCLEOTIDE SEQUENCE [LARGE SCALE GENOMIC DNA]</scope>
    <source>
        <strain evidence="8">ZL_2023a</strain>
    </source>
</reference>
<evidence type="ECO:0000256" key="5">
    <source>
        <dbReference type="ARBA" id="ARBA00023242"/>
    </source>
</evidence>